<dbReference type="GO" id="GO:0005829">
    <property type="term" value="C:cytosol"/>
    <property type="evidence" value="ECO:0007669"/>
    <property type="project" value="TreeGrafter"/>
</dbReference>
<keyword evidence="4 9" id="KW-1015">Disulfide bond</keyword>
<dbReference type="GO" id="GO:0045454">
    <property type="term" value="P:cell redox homeostasis"/>
    <property type="evidence" value="ECO:0007669"/>
    <property type="project" value="TreeGrafter"/>
</dbReference>
<evidence type="ECO:0000256" key="5">
    <source>
        <dbReference type="ARBA" id="ARBA00023284"/>
    </source>
</evidence>
<dbReference type="PROSITE" id="PS00194">
    <property type="entry name" value="THIOREDOXIN_1"/>
    <property type="match status" value="1"/>
</dbReference>
<evidence type="ECO:0000256" key="3">
    <source>
        <dbReference type="ARBA" id="ARBA00022982"/>
    </source>
</evidence>
<keyword evidence="3" id="KW-0249">Electron transport</keyword>
<feature type="site" description="Contributes to redox potential value" evidence="8">
    <location>
        <position position="32"/>
    </location>
</feature>
<comment type="caution">
    <text evidence="11">The sequence shown here is derived from an EMBL/GenBank/DDBJ whole genome shotgun (WGS) entry which is preliminary data.</text>
</comment>
<dbReference type="SUPFAM" id="SSF52833">
    <property type="entry name" value="Thioredoxin-like"/>
    <property type="match status" value="1"/>
</dbReference>
<evidence type="ECO:0000259" key="10">
    <source>
        <dbReference type="PROSITE" id="PS51352"/>
    </source>
</evidence>
<dbReference type="InterPro" id="IPR036249">
    <property type="entry name" value="Thioredoxin-like_sf"/>
</dbReference>
<proteinExistence type="inferred from homology"/>
<evidence type="ECO:0000256" key="2">
    <source>
        <dbReference type="ARBA" id="ARBA00022448"/>
    </source>
</evidence>
<dbReference type="EMBL" id="QZJW01000005">
    <property type="protein sequence ID" value="RJO62083.1"/>
    <property type="molecule type" value="Genomic_DNA"/>
</dbReference>
<dbReference type="PRINTS" id="PR00421">
    <property type="entry name" value="THIOREDOXIN"/>
</dbReference>
<reference evidence="11 12" key="1">
    <citation type="journal article" date="2017" name="ISME J.">
        <title>Energy and carbon metabolisms in a deep terrestrial subsurface fluid microbial community.</title>
        <authorList>
            <person name="Momper L."/>
            <person name="Jungbluth S.P."/>
            <person name="Lee M.D."/>
            <person name="Amend J.P."/>
        </authorList>
    </citation>
    <scope>NUCLEOTIDE SEQUENCE [LARGE SCALE GENOMIC DNA]</scope>
    <source>
        <strain evidence="11">SURF_29</strain>
    </source>
</reference>
<comment type="similarity">
    <text evidence="1 7">Belongs to the thioredoxin family.</text>
</comment>
<dbReference type="PROSITE" id="PS51352">
    <property type="entry name" value="THIOREDOXIN_2"/>
    <property type="match status" value="1"/>
</dbReference>
<dbReference type="NCBIfam" id="TIGR01068">
    <property type="entry name" value="thioredoxin"/>
    <property type="match status" value="1"/>
</dbReference>
<dbReference type="InterPro" id="IPR005746">
    <property type="entry name" value="Thioredoxin"/>
</dbReference>
<gene>
    <name evidence="11" type="primary">trxA</name>
    <name evidence="11" type="ORF">C4544_01120</name>
</gene>
<feature type="site" description="Contributes to redox potential value" evidence="8">
    <location>
        <position position="33"/>
    </location>
</feature>
<organism evidence="11 12">
    <name type="scientific">candidate division WS5 bacterium</name>
    <dbReference type="NCBI Taxonomy" id="2093353"/>
    <lineage>
        <taxon>Bacteria</taxon>
        <taxon>candidate division WS5</taxon>
    </lineage>
</organism>
<feature type="site" description="Deprotonates C-terminal active site Cys" evidence="8">
    <location>
        <position position="25"/>
    </location>
</feature>
<evidence type="ECO:0000256" key="4">
    <source>
        <dbReference type="ARBA" id="ARBA00023157"/>
    </source>
</evidence>
<dbReference type="PANTHER" id="PTHR45663">
    <property type="entry name" value="GEO12009P1"/>
    <property type="match status" value="1"/>
</dbReference>
<evidence type="ECO:0000313" key="12">
    <source>
        <dbReference type="Proteomes" id="UP000285655"/>
    </source>
</evidence>
<dbReference type="PIRSF" id="PIRSF000077">
    <property type="entry name" value="Thioredoxin"/>
    <property type="match status" value="1"/>
</dbReference>
<evidence type="ECO:0000256" key="8">
    <source>
        <dbReference type="PIRSR" id="PIRSR000077-1"/>
    </source>
</evidence>
<dbReference type="CDD" id="cd02947">
    <property type="entry name" value="TRX_family"/>
    <property type="match status" value="1"/>
</dbReference>
<accession>A0A419DG25</accession>
<dbReference type="FunFam" id="3.40.30.10:FF:000001">
    <property type="entry name" value="Thioredoxin"/>
    <property type="match status" value="1"/>
</dbReference>
<dbReference type="PANTHER" id="PTHR45663:SF11">
    <property type="entry name" value="GEO12009P1"/>
    <property type="match status" value="1"/>
</dbReference>
<evidence type="ECO:0000256" key="7">
    <source>
        <dbReference type="PIRNR" id="PIRNR000077"/>
    </source>
</evidence>
<evidence type="ECO:0000256" key="1">
    <source>
        <dbReference type="ARBA" id="ARBA00008987"/>
    </source>
</evidence>
<keyword evidence="2" id="KW-0813">Transport</keyword>
<evidence type="ECO:0000256" key="9">
    <source>
        <dbReference type="PIRSR" id="PIRSR000077-4"/>
    </source>
</evidence>
<feature type="active site" description="Nucleophile" evidence="8">
    <location>
        <position position="34"/>
    </location>
</feature>
<dbReference type="Gene3D" id="3.40.30.10">
    <property type="entry name" value="Glutaredoxin"/>
    <property type="match status" value="1"/>
</dbReference>
<keyword evidence="5 9" id="KW-0676">Redox-active center</keyword>
<dbReference type="Proteomes" id="UP000285655">
    <property type="component" value="Unassembled WGS sequence"/>
</dbReference>
<feature type="disulfide bond" description="Redox-active" evidence="9">
    <location>
        <begin position="31"/>
        <end position="34"/>
    </location>
</feature>
<evidence type="ECO:0000313" key="11">
    <source>
        <dbReference type="EMBL" id="RJO62083.1"/>
    </source>
</evidence>
<sequence>MSETILTDQNFETEVLENKGVVVVDFWAPWCGPCRMLGPIVEELAKDFDGKAKVGKMNVDENSQTAGKYGVMSIPTVIIFQGGEIAETFVGVQSKEVFAQKINGLLG</sequence>
<feature type="domain" description="Thioredoxin" evidence="10">
    <location>
        <begin position="1"/>
        <end position="107"/>
    </location>
</feature>
<dbReference type="GO" id="GO:0015035">
    <property type="term" value="F:protein-disulfide reductase activity"/>
    <property type="evidence" value="ECO:0007669"/>
    <property type="project" value="UniProtKB-UniRule"/>
</dbReference>
<dbReference type="Pfam" id="PF00085">
    <property type="entry name" value="Thioredoxin"/>
    <property type="match status" value="1"/>
</dbReference>
<evidence type="ECO:0000256" key="6">
    <source>
        <dbReference type="NCBIfam" id="TIGR01068"/>
    </source>
</evidence>
<feature type="active site" description="Nucleophile" evidence="8">
    <location>
        <position position="31"/>
    </location>
</feature>
<dbReference type="InterPro" id="IPR017937">
    <property type="entry name" value="Thioredoxin_CS"/>
</dbReference>
<protein>
    <recommendedName>
        <fullName evidence="6 7">Thioredoxin</fullName>
    </recommendedName>
</protein>
<dbReference type="InterPro" id="IPR013766">
    <property type="entry name" value="Thioredoxin_domain"/>
</dbReference>
<dbReference type="AlphaFoldDB" id="A0A419DG25"/>
<name>A0A419DG25_9BACT</name>